<name>A0A1B9IY75_9TREE</name>
<organism evidence="2 3">
    <name type="scientific">Kwoniella mangroviensis CBS 10435</name>
    <dbReference type="NCBI Taxonomy" id="1331196"/>
    <lineage>
        <taxon>Eukaryota</taxon>
        <taxon>Fungi</taxon>
        <taxon>Dikarya</taxon>
        <taxon>Basidiomycota</taxon>
        <taxon>Agaricomycotina</taxon>
        <taxon>Tremellomycetes</taxon>
        <taxon>Tremellales</taxon>
        <taxon>Cryptococcaceae</taxon>
        <taxon>Kwoniella</taxon>
    </lineage>
</organism>
<proteinExistence type="predicted"/>
<keyword evidence="3" id="KW-1185">Reference proteome</keyword>
<sequence>MNIPSKADISSESRTSVASADNYSRLDTTSSSANEGLGPEKVSARVQRGRDRYDTSNVNSSYGGDQRVTKGRSGYEMTDPAPPPSDGGSQNGISGNAPDPVDHWATFTSAARSHLKSWRIGRLTRV</sequence>
<dbReference type="Proteomes" id="UP000092583">
    <property type="component" value="Unassembled WGS sequence"/>
</dbReference>
<protein>
    <submittedName>
        <fullName evidence="2">Uncharacterized protein</fullName>
    </submittedName>
</protein>
<feature type="region of interest" description="Disordered" evidence="1">
    <location>
        <begin position="1"/>
        <end position="102"/>
    </location>
</feature>
<gene>
    <name evidence="2" type="ORF">L486_00104</name>
</gene>
<reference evidence="3" key="2">
    <citation type="submission" date="2013-12" db="EMBL/GenBank/DDBJ databases">
        <title>Evolution of pathogenesis and genome organization in the Tremellales.</title>
        <authorList>
            <person name="Cuomo C."/>
            <person name="Litvintseva A."/>
            <person name="Heitman J."/>
            <person name="Chen Y."/>
            <person name="Sun S."/>
            <person name="Springer D."/>
            <person name="Dromer F."/>
            <person name="Young S."/>
            <person name="Zeng Q."/>
            <person name="Chapman S."/>
            <person name="Gujja S."/>
            <person name="Saif S."/>
            <person name="Birren B."/>
        </authorList>
    </citation>
    <scope>NUCLEOTIDE SEQUENCE [LARGE SCALE GENOMIC DNA]</scope>
    <source>
        <strain evidence="3">CBS 10435</strain>
    </source>
</reference>
<accession>A0A1B9IY75</accession>
<dbReference type="EMBL" id="KI669459">
    <property type="protein sequence ID" value="OCF60471.1"/>
    <property type="molecule type" value="Genomic_DNA"/>
</dbReference>
<feature type="compositionally biased region" description="Polar residues" evidence="1">
    <location>
        <begin position="8"/>
        <end position="34"/>
    </location>
</feature>
<dbReference type="AlphaFoldDB" id="A0A1B9IY75"/>
<evidence type="ECO:0000313" key="2">
    <source>
        <dbReference type="EMBL" id="OCF60471.1"/>
    </source>
</evidence>
<evidence type="ECO:0000313" key="3">
    <source>
        <dbReference type="Proteomes" id="UP000092583"/>
    </source>
</evidence>
<evidence type="ECO:0000256" key="1">
    <source>
        <dbReference type="SAM" id="MobiDB-lite"/>
    </source>
</evidence>
<reference evidence="2 3" key="1">
    <citation type="submission" date="2013-07" db="EMBL/GenBank/DDBJ databases">
        <title>The Genome Sequence of Kwoniella mangroviensis CBS10435.</title>
        <authorList>
            <consortium name="The Broad Institute Genome Sequencing Platform"/>
            <person name="Cuomo C."/>
            <person name="Litvintseva A."/>
            <person name="Chen Y."/>
            <person name="Heitman J."/>
            <person name="Sun S."/>
            <person name="Springer D."/>
            <person name="Dromer F."/>
            <person name="Young S.K."/>
            <person name="Zeng Q."/>
            <person name="Gargeya S."/>
            <person name="Fitzgerald M."/>
            <person name="Abouelleil A."/>
            <person name="Alvarado L."/>
            <person name="Berlin A.M."/>
            <person name="Chapman S.B."/>
            <person name="Dewar J."/>
            <person name="Goldberg J."/>
            <person name="Griggs A."/>
            <person name="Gujja S."/>
            <person name="Hansen M."/>
            <person name="Howarth C."/>
            <person name="Imamovic A."/>
            <person name="Larimer J."/>
            <person name="McCowan C."/>
            <person name="Murphy C."/>
            <person name="Pearson M."/>
            <person name="Priest M."/>
            <person name="Roberts A."/>
            <person name="Saif S."/>
            <person name="Shea T."/>
            <person name="Sykes S."/>
            <person name="Wortman J."/>
            <person name="Nusbaum C."/>
            <person name="Birren B."/>
        </authorList>
    </citation>
    <scope>NUCLEOTIDE SEQUENCE [LARGE SCALE GENOMIC DNA]</scope>
    <source>
        <strain evidence="2 3">CBS 10435</strain>
    </source>
</reference>